<keyword evidence="7" id="KW-1185">Reference proteome</keyword>
<dbReference type="PROSITE" id="PS00061">
    <property type="entry name" value="ADH_SHORT"/>
    <property type="match status" value="1"/>
</dbReference>
<dbReference type="EMBL" id="NHTK01005333">
    <property type="protein sequence ID" value="PPQ80900.1"/>
    <property type="molecule type" value="Genomic_DNA"/>
</dbReference>
<dbReference type="PANTHER" id="PTHR44169:SF6">
    <property type="entry name" value="NADPH-DEPENDENT 1-ACYLDIHYDROXYACETONE PHOSPHATE REDUCTASE"/>
    <property type="match status" value="1"/>
</dbReference>
<dbReference type="FunCoup" id="A0A409WQY4">
    <property type="interactions" value="78"/>
</dbReference>
<reference evidence="6 7" key="1">
    <citation type="journal article" date="2018" name="Evol. Lett.">
        <title>Horizontal gene cluster transfer increased hallucinogenic mushroom diversity.</title>
        <authorList>
            <person name="Reynolds H.T."/>
            <person name="Vijayakumar V."/>
            <person name="Gluck-Thaler E."/>
            <person name="Korotkin H.B."/>
            <person name="Matheny P.B."/>
            <person name="Slot J.C."/>
        </authorList>
    </citation>
    <scope>NUCLEOTIDE SEQUENCE [LARGE SCALE GENOMIC DNA]</scope>
    <source>
        <strain evidence="6 7">2629</strain>
    </source>
</reference>
<dbReference type="InterPro" id="IPR036291">
    <property type="entry name" value="NAD(P)-bd_dom_sf"/>
</dbReference>
<keyword evidence="2" id="KW-0521">NADP</keyword>
<comment type="similarity">
    <text evidence="1 4">Belongs to the short-chain dehydrogenases/reductases (SDR) family.</text>
</comment>
<dbReference type="PRINTS" id="PR00081">
    <property type="entry name" value="GDHRDH"/>
</dbReference>
<dbReference type="AlphaFoldDB" id="A0A409WQY4"/>
<dbReference type="GO" id="GO:0005783">
    <property type="term" value="C:endoplasmic reticulum"/>
    <property type="evidence" value="ECO:0007669"/>
    <property type="project" value="TreeGrafter"/>
</dbReference>
<dbReference type="SUPFAM" id="SSF51735">
    <property type="entry name" value="NAD(P)-binding Rossmann-fold domains"/>
    <property type="match status" value="1"/>
</dbReference>
<gene>
    <name evidence="6" type="ORF">CVT24_013162</name>
</gene>
<dbReference type="STRING" id="181874.A0A409WQY4"/>
<feature type="domain" description="Ketoreductase" evidence="5">
    <location>
        <begin position="3"/>
        <end position="177"/>
    </location>
</feature>
<evidence type="ECO:0000256" key="3">
    <source>
        <dbReference type="ARBA" id="ARBA00023002"/>
    </source>
</evidence>
<protein>
    <recommendedName>
        <fullName evidence="5">Ketoreductase domain-containing protein</fullName>
    </recommendedName>
</protein>
<evidence type="ECO:0000256" key="1">
    <source>
        <dbReference type="ARBA" id="ARBA00006484"/>
    </source>
</evidence>
<evidence type="ECO:0000256" key="4">
    <source>
        <dbReference type="RuleBase" id="RU000363"/>
    </source>
</evidence>
<dbReference type="Pfam" id="PF00106">
    <property type="entry name" value="adh_short"/>
    <property type="match status" value="1"/>
</dbReference>
<dbReference type="PRINTS" id="PR00080">
    <property type="entry name" value="SDRFAMILY"/>
</dbReference>
<sequence>MPQVVLVTGCTTGGIGYALCEEFARQGCKVYASSRRTETIADFADPNIEKLSVDVTNDASVQKALAQIVEKEGKIDVVVNNAGVIAAGPIVEQPLDHVKQVFETNTFSILRVCQAVVPIMAQRRSGTIVNVGSIVGEVSTPWNGVYCSSKAAVHSISEVLSMELKPLGISVMHVAPGAVKSNIASNGTKSFQLASNTLYTDFLSNIIKRINASQGPHSMPSEEFAKQVVEKALKKNPPRYLTLGGHSRLFALFKWLPRTFVLGLLWRSYSK</sequence>
<dbReference type="PANTHER" id="PTHR44169">
    <property type="entry name" value="NADPH-DEPENDENT 1-ACYLDIHYDROXYACETONE PHOSPHATE REDUCTASE"/>
    <property type="match status" value="1"/>
</dbReference>
<dbReference type="SMART" id="SM00822">
    <property type="entry name" value="PKS_KR"/>
    <property type="match status" value="1"/>
</dbReference>
<dbReference type="FunFam" id="3.40.50.720:FF:000261">
    <property type="entry name" value="NADPH-dependent 1-acyldihydroxyacetone phosphate reductase"/>
    <property type="match status" value="1"/>
</dbReference>
<dbReference type="OrthoDB" id="2102561at2759"/>
<dbReference type="InParanoid" id="A0A409WQY4"/>
<keyword evidence="3" id="KW-0560">Oxidoreductase</keyword>
<evidence type="ECO:0000259" key="5">
    <source>
        <dbReference type="SMART" id="SM00822"/>
    </source>
</evidence>
<dbReference type="InterPro" id="IPR020904">
    <property type="entry name" value="Sc_DH/Rdtase_CS"/>
</dbReference>
<evidence type="ECO:0000256" key="2">
    <source>
        <dbReference type="ARBA" id="ARBA00022857"/>
    </source>
</evidence>
<dbReference type="Proteomes" id="UP000284842">
    <property type="component" value="Unassembled WGS sequence"/>
</dbReference>
<dbReference type="InterPro" id="IPR002347">
    <property type="entry name" value="SDR_fam"/>
</dbReference>
<dbReference type="Gene3D" id="3.40.50.720">
    <property type="entry name" value="NAD(P)-binding Rossmann-like Domain"/>
    <property type="match status" value="1"/>
</dbReference>
<proteinExistence type="inferred from homology"/>
<dbReference type="CDD" id="cd05374">
    <property type="entry name" value="17beta-HSD-like_SDR_c"/>
    <property type="match status" value="1"/>
</dbReference>
<organism evidence="6 7">
    <name type="scientific">Panaeolus cyanescens</name>
    <dbReference type="NCBI Taxonomy" id="181874"/>
    <lineage>
        <taxon>Eukaryota</taxon>
        <taxon>Fungi</taxon>
        <taxon>Dikarya</taxon>
        <taxon>Basidiomycota</taxon>
        <taxon>Agaricomycotina</taxon>
        <taxon>Agaricomycetes</taxon>
        <taxon>Agaricomycetidae</taxon>
        <taxon>Agaricales</taxon>
        <taxon>Agaricineae</taxon>
        <taxon>Galeropsidaceae</taxon>
        <taxon>Panaeolus</taxon>
    </lineage>
</organism>
<evidence type="ECO:0000313" key="6">
    <source>
        <dbReference type="EMBL" id="PPQ80900.1"/>
    </source>
</evidence>
<dbReference type="GO" id="GO:0016491">
    <property type="term" value="F:oxidoreductase activity"/>
    <property type="evidence" value="ECO:0007669"/>
    <property type="project" value="UniProtKB-KW"/>
</dbReference>
<comment type="caution">
    <text evidence="6">The sequence shown here is derived from an EMBL/GenBank/DDBJ whole genome shotgun (WGS) entry which is preliminary data.</text>
</comment>
<name>A0A409WQY4_9AGAR</name>
<dbReference type="InterPro" id="IPR057326">
    <property type="entry name" value="KR_dom"/>
</dbReference>
<evidence type="ECO:0000313" key="7">
    <source>
        <dbReference type="Proteomes" id="UP000284842"/>
    </source>
</evidence>
<accession>A0A409WQY4</accession>